<evidence type="ECO:0000256" key="3">
    <source>
        <dbReference type="ARBA" id="ARBA00023015"/>
    </source>
</evidence>
<dbReference type="GO" id="GO:0043565">
    <property type="term" value="F:sequence-specific DNA binding"/>
    <property type="evidence" value="ECO:0007669"/>
    <property type="project" value="TreeGrafter"/>
</dbReference>
<keyword evidence="6" id="KW-0804">Transcription</keyword>
<keyword evidence="3" id="KW-0805">Transcription regulation</keyword>
<keyword evidence="4" id="KW-0238">DNA-binding</keyword>
<feature type="region of interest" description="Disordered" evidence="8">
    <location>
        <begin position="1"/>
        <end position="22"/>
    </location>
</feature>
<dbReference type="InterPro" id="IPR046830">
    <property type="entry name" value="Calmod_bind_M"/>
</dbReference>
<sequence length="722" mass="79918">MAQKRQPEGGKAGSDEKRPKLPSFRTSVFSPLLNPSLSSPFQGFVLSINVVLDLFGLLGIEWLLVNRCQDCGEGNSVGPASETAGAFGSKSCMIGKERKADDISGRGKGKRSLNKAELESEEDASIHCNWSRFPCLLKLLNAKFTFDATYEFDSTNHDHMLLQSLFNDATHVSLNQADNTKFGVEILRILNEDFKFSFISHQVKEEVEMALANHLASMTQQCGKQILPSTSRTLQLQFNNKLSLPIFTGSRIEGEDCPVITIALVDALTGQVVVSGPESSMKVEIVVLEGDFEGGEEENWTYEEFRSNIVREREGKRLLLTGDALVELNKGIGMIGELSFTDNSSWTRSRRFRLGAKVVDGYFSGMRVREARTEPFMVKDHRGELYKKHYPPSLWDEVWRLEKIGKDGAFHKRLSSENINTVKDFLTLLFMDATRLRNILGSGMSAKMWEVTMDHARTCPIGDQPHVYYPNGPTKPGVVFTVVGQVMGLISEQHLVAFDDLSDNEKAEAQVAVKLAFEHWNDVLTCDTGSVLGNTSNAPPPYAAGSQSSQDNVYNTFPSPVKADGFGFTHASIQSPDIFSIGVTRASDAYGLQGVDGMESRFDAESESLIGRDAFKDSRDLEKFSNPLIYECGDQALFGEDSLQQYMNSNVPLLSHNLAADSADLGTAVTGFLAMSAARTAAVHGKAYRVWRTLLCVVRWRFSIKRIVALKKKMIHGKGRFG</sequence>
<keyword evidence="13" id="KW-1185">Reference proteome</keyword>
<evidence type="ECO:0000256" key="8">
    <source>
        <dbReference type="SAM" id="MobiDB-lite"/>
    </source>
</evidence>
<comment type="caution">
    <text evidence="12">The sequence shown here is derived from an EMBL/GenBank/DDBJ whole genome shotgun (WGS) entry which is preliminary data.</text>
</comment>
<dbReference type="EMBL" id="CM017882">
    <property type="protein sequence ID" value="KAG1363251.1"/>
    <property type="molecule type" value="Genomic_DNA"/>
</dbReference>
<dbReference type="InterPro" id="IPR046831">
    <property type="entry name" value="Calmodulin_bind_N"/>
</dbReference>
<dbReference type="GO" id="GO:0003700">
    <property type="term" value="F:DNA-binding transcription factor activity"/>
    <property type="evidence" value="ECO:0007669"/>
    <property type="project" value="TreeGrafter"/>
</dbReference>
<comment type="similarity">
    <text evidence="2">Belongs to the plant ACBP60 protein family.</text>
</comment>
<evidence type="ECO:0000256" key="4">
    <source>
        <dbReference type="ARBA" id="ARBA00023125"/>
    </source>
</evidence>
<gene>
    <name evidence="12" type="ORF">COCNU_11G000780</name>
</gene>
<evidence type="ECO:0000313" key="13">
    <source>
        <dbReference type="Proteomes" id="UP000797356"/>
    </source>
</evidence>
<feature type="domain" description="Calmodulin binding protein-like N-terminal" evidence="9">
    <location>
        <begin position="234"/>
        <end position="381"/>
    </location>
</feature>
<protein>
    <submittedName>
        <fullName evidence="12">Putative Calmodulin-binding protein 60 D</fullName>
    </submittedName>
</protein>
<dbReference type="InterPro" id="IPR046829">
    <property type="entry name" value="Calmod_bind_C"/>
</dbReference>
<evidence type="ECO:0000256" key="6">
    <source>
        <dbReference type="ARBA" id="ARBA00023163"/>
    </source>
</evidence>
<organism evidence="12 13">
    <name type="scientific">Cocos nucifera</name>
    <name type="common">Coconut palm</name>
    <dbReference type="NCBI Taxonomy" id="13894"/>
    <lineage>
        <taxon>Eukaryota</taxon>
        <taxon>Viridiplantae</taxon>
        <taxon>Streptophyta</taxon>
        <taxon>Embryophyta</taxon>
        <taxon>Tracheophyta</taxon>
        <taxon>Spermatophyta</taxon>
        <taxon>Magnoliopsida</taxon>
        <taxon>Liliopsida</taxon>
        <taxon>Arecaceae</taxon>
        <taxon>Arecoideae</taxon>
        <taxon>Cocoseae</taxon>
        <taxon>Attaleinae</taxon>
        <taxon>Cocos</taxon>
    </lineage>
</organism>
<dbReference type="GO" id="GO:0080142">
    <property type="term" value="P:regulation of salicylic acid biosynthetic process"/>
    <property type="evidence" value="ECO:0007669"/>
    <property type="project" value="TreeGrafter"/>
</dbReference>
<dbReference type="GO" id="GO:0005516">
    <property type="term" value="F:calmodulin binding"/>
    <property type="evidence" value="ECO:0007669"/>
    <property type="project" value="InterPro"/>
</dbReference>
<evidence type="ECO:0000256" key="5">
    <source>
        <dbReference type="ARBA" id="ARBA00023159"/>
    </source>
</evidence>
<evidence type="ECO:0000259" key="11">
    <source>
        <dbReference type="Pfam" id="PF20452"/>
    </source>
</evidence>
<keyword evidence="5" id="KW-0010">Activator</keyword>
<evidence type="ECO:0000256" key="1">
    <source>
        <dbReference type="ARBA" id="ARBA00004123"/>
    </source>
</evidence>
<reference evidence="12" key="2">
    <citation type="submission" date="2019-07" db="EMBL/GenBank/DDBJ databases">
        <authorList>
            <person name="Yang Y."/>
            <person name="Bocs S."/>
            <person name="Baudouin L."/>
        </authorList>
    </citation>
    <scope>NUCLEOTIDE SEQUENCE</scope>
    <source>
        <tissue evidence="12">Spear leaf of Hainan Tall coconut</tissue>
    </source>
</reference>
<dbReference type="AlphaFoldDB" id="A0A8K0IMW1"/>
<dbReference type="Pfam" id="PF20452">
    <property type="entry name" value="Calmod_bind_C"/>
    <property type="match status" value="1"/>
</dbReference>
<dbReference type="GO" id="GO:0005634">
    <property type="term" value="C:nucleus"/>
    <property type="evidence" value="ECO:0007669"/>
    <property type="project" value="UniProtKB-SubCell"/>
</dbReference>
<evidence type="ECO:0000256" key="2">
    <source>
        <dbReference type="ARBA" id="ARBA00007214"/>
    </source>
</evidence>
<feature type="domain" description="Calmodulin binding protein C-terminal" evidence="11">
    <location>
        <begin position="466"/>
        <end position="523"/>
    </location>
</feature>
<evidence type="ECO:0000256" key="7">
    <source>
        <dbReference type="ARBA" id="ARBA00023242"/>
    </source>
</evidence>
<dbReference type="OrthoDB" id="1604062at2759"/>
<name>A0A8K0IMW1_COCNU</name>
<dbReference type="Pfam" id="PF20451">
    <property type="entry name" value="Calmod_bind_M"/>
    <property type="match status" value="1"/>
</dbReference>
<dbReference type="Proteomes" id="UP000797356">
    <property type="component" value="Chromosome 11"/>
</dbReference>
<dbReference type="Pfam" id="PF07887">
    <property type="entry name" value="Calmodulin_bind"/>
    <property type="match status" value="1"/>
</dbReference>
<reference evidence="12" key="1">
    <citation type="journal article" date="2017" name="Gigascience">
        <title>The genome draft of coconut (Cocos nucifera).</title>
        <authorList>
            <person name="Xiao Y."/>
            <person name="Xu P."/>
            <person name="Fan H."/>
            <person name="Baudouin L."/>
            <person name="Xia W."/>
            <person name="Bocs S."/>
            <person name="Xu J."/>
            <person name="Li Q."/>
            <person name="Guo A."/>
            <person name="Zhou L."/>
            <person name="Li J."/>
            <person name="Wu Y."/>
            <person name="Ma Z."/>
            <person name="Armero A."/>
            <person name="Issali A.E."/>
            <person name="Liu N."/>
            <person name="Peng M."/>
            <person name="Yang Y."/>
        </authorList>
    </citation>
    <scope>NUCLEOTIDE SEQUENCE</scope>
    <source>
        <tissue evidence="12">Spear leaf of Hainan Tall coconut</tissue>
    </source>
</reference>
<proteinExistence type="inferred from homology"/>
<dbReference type="PANTHER" id="PTHR31713">
    <property type="entry name" value="OS02G0177800 PROTEIN"/>
    <property type="match status" value="1"/>
</dbReference>
<feature type="compositionally biased region" description="Basic and acidic residues" evidence="8">
    <location>
        <begin position="1"/>
        <end position="19"/>
    </location>
</feature>
<dbReference type="InterPro" id="IPR012416">
    <property type="entry name" value="CBP60"/>
</dbReference>
<dbReference type="PANTHER" id="PTHR31713:SF14">
    <property type="entry name" value="CALMODULIN-BINDING PROTEIN 60 A"/>
    <property type="match status" value="1"/>
</dbReference>
<evidence type="ECO:0000313" key="12">
    <source>
        <dbReference type="EMBL" id="KAG1363251.1"/>
    </source>
</evidence>
<evidence type="ECO:0000259" key="9">
    <source>
        <dbReference type="Pfam" id="PF07887"/>
    </source>
</evidence>
<evidence type="ECO:0000259" key="10">
    <source>
        <dbReference type="Pfam" id="PF20451"/>
    </source>
</evidence>
<accession>A0A8K0IMW1</accession>
<keyword evidence="7" id="KW-0539">Nucleus</keyword>
<feature type="domain" description="Calmodulin binding protein central" evidence="10">
    <location>
        <begin position="394"/>
        <end position="459"/>
    </location>
</feature>
<comment type="subcellular location">
    <subcellularLocation>
        <location evidence="1">Nucleus</location>
    </subcellularLocation>
</comment>